<evidence type="ECO:0000313" key="2">
    <source>
        <dbReference type="Proteomes" id="UP001227268"/>
    </source>
</evidence>
<keyword evidence="2" id="KW-1185">Reference proteome</keyword>
<proteinExistence type="predicted"/>
<reference evidence="1" key="1">
    <citation type="submission" date="2023-04" db="EMBL/GenBank/DDBJ databases">
        <title>Draft Genome sequencing of Naganishia species isolated from polar environments using Oxford Nanopore Technology.</title>
        <authorList>
            <person name="Leo P."/>
            <person name="Venkateswaran K."/>
        </authorList>
    </citation>
    <scope>NUCLEOTIDE SEQUENCE</scope>
    <source>
        <strain evidence="1">MNA-CCFEE 5423</strain>
    </source>
</reference>
<accession>A0ACC2VQR8</accession>
<organism evidence="1 2">
    <name type="scientific">Naganishia friedmannii</name>
    <dbReference type="NCBI Taxonomy" id="89922"/>
    <lineage>
        <taxon>Eukaryota</taxon>
        <taxon>Fungi</taxon>
        <taxon>Dikarya</taxon>
        <taxon>Basidiomycota</taxon>
        <taxon>Agaricomycotina</taxon>
        <taxon>Tremellomycetes</taxon>
        <taxon>Filobasidiales</taxon>
        <taxon>Filobasidiaceae</taxon>
        <taxon>Naganishia</taxon>
    </lineage>
</organism>
<comment type="caution">
    <text evidence="1">The sequence shown here is derived from an EMBL/GenBank/DDBJ whole genome shotgun (WGS) entry which is preliminary data.</text>
</comment>
<evidence type="ECO:0000313" key="1">
    <source>
        <dbReference type="EMBL" id="KAJ9101262.1"/>
    </source>
</evidence>
<protein>
    <submittedName>
        <fullName evidence="1">Uncharacterized protein</fullName>
    </submittedName>
</protein>
<sequence length="298" mass="32637">MSSDAASTTPTEGSTKPSRSFGEPTSSPSTAQLGKRKANEAFSEDEEERGDIWSGKTSPPSLPRSENKDPTATSLGSGVSQLSIGINKLCRPTDFSKVFSHISTAVTKSSNRSLPNGNDLTATAPPDPPEASPGDNLIKNLSEVRFRFWDSATGVECRNRLLNETVDGDRKLPWREEDCKLQFFMSRAEFDKEVQNVAPLGEEMGSMTRLLIECNERISHSEPGEECPKPPNYMRWSQAFPSLAPDKAAKISLFNKLAERGLEEKRWLMLGIMEGGEREGSCTTTSSSASQIGPYHDV</sequence>
<name>A0ACC2VQR8_9TREE</name>
<dbReference type="EMBL" id="JASBWT010000010">
    <property type="protein sequence ID" value="KAJ9101262.1"/>
    <property type="molecule type" value="Genomic_DNA"/>
</dbReference>
<dbReference type="Proteomes" id="UP001227268">
    <property type="component" value="Unassembled WGS sequence"/>
</dbReference>
<gene>
    <name evidence="1" type="ORF">QFC21_003481</name>
</gene>